<evidence type="ECO:0000256" key="19">
    <source>
        <dbReference type="ARBA" id="ARBA00034247"/>
    </source>
</evidence>
<keyword evidence="17 21" id="KW-0472">Membrane</keyword>
<keyword evidence="10 21" id="KW-0812">Transmembrane</keyword>
<dbReference type="Pfam" id="PF17151">
    <property type="entry name" value="CHASE7"/>
    <property type="match status" value="1"/>
</dbReference>
<dbReference type="PROSITE" id="PS50887">
    <property type="entry name" value="GGDEF"/>
    <property type="match status" value="1"/>
</dbReference>
<dbReference type="PATRIC" id="fig|379893.4.peg.2478"/>
<dbReference type="InterPro" id="IPR033416">
    <property type="entry name" value="CHASE7"/>
</dbReference>
<evidence type="ECO:0000256" key="10">
    <source>
        <dbReference type="ARBA" id="ARBA00022692"/>
    </source>
</evidence>
<keyword evidence="9" id="KW-0808">Transferase</keyword>
<comment type="subunit">
    <text evidence="5">Homodimer.</text>
</comment>
<dbReference type="NCBIfam" id="NF011955">
    <property type="entry name" value="PRK15426.1"/>
    <property type="match status" value="1"/>
</dbReference>
<dbReference type="AlphaFoldDB" id="A0A0L0H216"/>
<comment type="pathway">
    <text evidence="3">Purine metabolism; 3',5'-cyclic di-GMP biosynthesis.</text>
</comment>
<comment type="cofactor">
    <cofactor evidence="1">
        <name>Mg(2+)</name>
        <dbReference type="ChEBI" id="CHEBI:18420"/>
    </cofactor>
</comment>
<evidence type="ECO:0000256" key="18">
    <source>
        <dbReference type="ARBA" id="ARBA00031311"/>
    </source>
</evidence>
<dbReference type="InterPro" id="IPR043128">
    <property type="entry name" value="Rev_trsase/Diguanyl_cyclase"/>
</dbReference>
<dbReference type="PANTHER" id="PTHR45138:SF16">
    <property type="entry name" value="DIGUANYLATE CYCLASE DGCQ-RELATED"/>
    <property type="match status" value="1"/>
</dbReference>
<evidence type="ECO:0000256" key="15">
    <source>
        <dbReference type="ARBA" id="ARBA00022989"/>
    </source>
</evidence>
<dbReference type="Gene3D" id="3.30.70.270">
    <property type="match status" value="1"/>
</dbReference>
<dbReference type="PANTHER" id="PTHR45138">
    <property type="entry name" value="REGULATORY COMPONENTS OF SENSORY TRANSDUCTION SYSTEM"/>
    <property type="match status" value="1"/>
</dbReference>
<evidence type="ECO:0000256" key="7">
    <source>
        <dbReference type="ARBA" id="ARBA00022475"/>
    </source>
</evidence>
<evidence type="ECO:0000256" key="16">
    <source>
        <dbReference type="ARBA" id="ARBA00023134"/>
    </source>
</evidence>
<dbReference type="InterPro" id="IPR029787">
    <property type="entry name" value="Nucleotide_cyclase"/>
</dbReference>
<dbReference type="GO" id="GO:1902201">
    <property type="term" value="P:negative regulation of bacterial-type flagellum-dependent cell motility"/>
    <property type="evidence" value="ECO:0007669"/>
    <property type="project" value="TreeGrafter"/>
</dbReference>
<dbReference type="GO" id="GO:0005886">
    <property type="term" value="C:plasma membrane"/>
    <property type="evidence" value="ECO:0007669"/>
    <property type="project" value="UniProtKB-SubCell"/>
</dbReference>
<keyword evidence="8" id="KW-0997">Cell inner membrane</keyword>
<dbReference type="SMART" id="SM00267">
    <property type="entry name" value="GGDEF"/>
    <property type="match status" value="1"/>
</dbReference>
<protein>
    <recommendedName>
        <fullName evidence="6">diguanylate cyclase</fullName>
        <ecNumber evidence="6">2.7.7.65</ecNumber>
    </recommendedName>
    <alternativeName>
        <fullName evidence="18">Cellulose synthesis regulatory protein</fullName>
    </alternativeName>
</protein>
<name>A0A0L0H216_9ENTR</name>
<comment type="catalytic activity">
    <reaction evidence="19">
        <text>2 GTP = 3',3'-c-di-GMP + 2 diphosphate</text>
        <dbReference type="Rhea" id="RHEA:24898"/>
        <dbReference type="ChEBI" id="CHEBI:33019"/>
        <dbReference type="ChEBI" id="CHEBI:37565"/>
        <dbReference type="ChEBI" id="CHEBI:58805"/>
        <dbReference type="EC" id="2.7.7.65"/>
    </reaction>
</comment>
<evidence type="ECO:0000256" key="1">
    <source>
        <dbReference type="ARBA" id="ARBA00001946"/>
    </source>
</evidence>
<keyword evidence="12" id="KW-0547">Nucleotide-binding</keyword>
<dbReference type="InterPro" id="IPR000160">
    <property type="entry name" value="GGDEF_dom"/>
</dbReference>
<evidence type="ECO:0000256" key="11">
    <source>
        <dbReference type="ARBA" id="ARBA00022723"/>
    </source>
</evidence>
<comment type="pathway">
    <text evidence="4">Glycan metabolism; bacterial cellulose biosynthesis.</text>
</comment>
<dbReference type="InterPro" id="IPR050469">
    <property type="entry name" value="Diguanylate_Cyclase"/>
</dbReference>
<dbReference type="Pfam" id="PF00990">
    <property type="entry name" value="GGDEF"/>
    <property type="match status" value="1"/>
</dbReference>
<dbReference type="GO" id="GO:0052621">
    <property type="term" value="F:diguanylate cyclase activity"/>
    <property type="evidence" value="ECO:0007669"/>
    <property type="project" value="UniProtKB-EC"/>
</dbReference>
<evidence type="ECO:0000256" key="13">
    <source>
        <dbReference type="ARBA" id="ARBA00022842"/>
    </source>
</evidence>
<dbReference type="GO" id="GO:0005525">
    <property type="term" value="F:GTP binding"/>
    <property type="evidence" value="ECO:0007669"/>
    <property type="project" value="UniProtKB-KW"/>
</dbReference>
<dbReference type="FunFam" id="3.30.70.270:FF:000001">
    <property type="entry name" value="Diguanylate cyclase domain protein"/>
    <property type="match status" value="1"/>
</dbReference>
<evidence type="ECO:0000256" key="9">
    <source>
        <dbReference type="ARBA" id="ARBA00022679"/>
    </source>
</evidence>
<dbReference type="STRING" id="379893.GCA_001297775_01095"/>
<dbReference type="Proteomes" id="UP000037393">
    <property type="component" value="Unassembled WGS sequence"/>
</dbReference>
<evidence type="ECO:0000256" key="3">
    <source>
        <dbReference type="ARBA" id="ARBA00004665"/>
    </source>
</evidence>
<evidence type="ECO:0000259" key="22">
    <source>
        <dbReference type="PROSITE" id="PS50887"/>
    </source>
</evidence>
<dbReference type="CDD" id="cd01949">
    <property type="entry name" value="GGDEF"/>
    <property type="match status" value="1"/>
</dbReference>
<feature type="transmembrane region" description="Helical" evidence="21">
    <location>
        <begin position="350"/>
        <end position="375"/>
    </location>
</feature>
<keyword evidence="24" id="KW-1185">Reference proteome</keyword>
<feature type="domain" description="GGDEF" evidence="22">
    <location>
        <begin position="423"/>
        <end position="558"/>
    </location>
</feature>
<evidence type="ECO:0000256" key="20">
    <source>
        <dbReference type="ARBA" id="ARBA00045634"/>
    </source>
</evidence>
<evidence type="ECO:0000313" key="24">
    <source>
        <dbReference type="Proteomes" id="UP000037393"/>
    </source>
</evidence>
<dbReference type="EMBL" id="JNGI01000019">
    <property type="protein sequence ID" value="KNC94783.1"/>
    <property type="molecule type" value="Genomic_DNA"/>
</dbReference>
<dbReference type="RefSeq" id="WP_072091801.1">
    <property type="nucleotide sequence ID" value="NZ_JNGI01000019.1"/>
</dbReference>
<comment type="function">
    <text evidence="20">Catalyzes the synthesis of cyclic-di-GMP (c-di-GMP) via the condensation of 2 GTP molecules. Cyclic-di-GMP is a second messenger which controls cell surface-associated traits in bacteria. Involved in the regulation of cellulose production.</text>
</comment>
<dbReference type="SUPFAM" id="SSF55073">
    <property type="entry name" value="Nucleotide cyclase"/>
    <property type="match status" value="1"/>
</dbReference>
<evidence type="ECO:0000256" key="12">
    <source>
        <dbReference type="ARBA" id="ARBA00022741"/>
    </source>
</evidence>
<comment type="caution">
    <text evidence="23">The sequence shown here is derived from an EMBL/GenBank/DDBJ whole genome shotgun (WGS) entry which is preliminary data.</text>
</comment>
<dbReference type="UniPathway" id="UPA00599"/>
<dbReference type="GO" id="GO:0030244">
    <property type="term" value="P:cellulose biosynthetic process"/>
    <property type="evidence" value="ECO:0007669"/>
    <property type="project" value="UniProtKB-KW"/>
</dbReference>
<proteinExistence type="predicted"/>
<gene>
    <name evidence="23" type="ORF">GM31_12195</name>
</gene>
<keyword evidence="15 21" id="KW-1133">Transmembrane helix</keyword>
<dbReference type="GO" id="GO:0043709">
    <property type="term" value="P:cell adhesion involved in single-species biofilm formation"/>
    <property type="evidence" value="ECO:0007669"/>
    <property type="project" value="TreeGrafter"/>
</dbReference>
<evidence type="ECO:0000256" key="2">
    <source>
        <dbReference type="ARBA" id="ARBA00004429"/>
    </source>
</evidence>
<organism evidence="23 24">
    <name type="scientific">Trabulsiella odontotermitis</name>
    <dbReference type="NCBI Taxonomy" id="379893"/>
    <lineage>
        <taxon>Bacteria</taxon>
        <taxon>Pseudomonadati</taxon>
        <taxon>Pseudomonadota</taxon>
        <taxon>Gammaproteobacteria</taxon>
        <taxon>Enterobacterales</taxon>
        <taxon>Enterobacteriaceae</taxon>
        <taxon>Trabulsiella</taxon>
    </lineage>
</organism>
<evidence type="ECO:0000256" key="8">
    <source>
        <dbReference type="ARBA" id="ARBA00022519"/>
    </source>
</evidence>
<dbReference type="EC" id="2.7.7.65" evidence="6"/>
<keyword evidence="11" id="KW-0479">Metal-binding</keyword>
<evidence type="ECO:0000256" key="5">
    <source>
        <dbReference type="ARBA" id="ARBA00011738"/>
    </source>
</evidence>
<sequence length="561" mass="63963">MDRPSWLKRLSRRKNPGRVVNLCFIIVLFFSTLLTWREIVVLEDAYISSQRNNLENVAHEMDARLQFNVDRLLFFRNGVQSAISTPLAFEVLDNARGEFEQKRQAPAWNIALDKRRTLPVYGVSDDFVNKTSILTRENTLLENEITATLELGYLLRLSHSTQRLAERMLYVSRGGFFLSSDPKQNPQTIITTYYGLVTSPWFAMQSQRNNPGRGIRWNTLQEADSAATEAQKVTASVPIDVDQYWFGVLAMDFSVSEMKNFLLSAVEGEREGEYQLYDSRMHLIATSAGADDYPLRLTVREEAQLANDFGYDNRGGIRLVTSYISWEKLRNFDGVLLRIHRLHEGVRGDFGTITIALALVWMLFTAMLLFSWWVIRRMVANMAGLQESLQWRAWYDALTRLYNRGALFERALDAVQECKQKQLPISVIQIDLDHFKRINDEYGHQAGDRVLSHAASLISSKIRDTDIAGRVGGEEFCVVLPGASRETALEIAERIRNRINMREILVGKGATMRISASLGVSSSDENGHYDFELLQSVADRRLYQAKQEGRNRVCASDTSTL</sequence>
<dbReference type="GO" id="GO:0046872">
    <property type="term" value="F:metal ion binding"/>
    <property type="evidence" value="ECO:0007669"/>
    <property type="project" value="UniProtKB-KW"/>
</dbReference>
<keyword evidence="16" id="KW-0342">GTP-binding</keyword>
<accession>A0A0L0H216</accession>
<evidence type="ECO:0000256" key="14">
    <source>
        <dbReference type="ARBA" id="ARBA00022916"/>
    </source>
</evidence>
<comment type="subcellular location">
    <subcellularLocation>
        <location evidence="2">Cell inner membrane</location>
        <topology evidence="2">Multi-pass membrane protein</topology>
    </subcellularLocation>
</comment>
<dbReference type="NCBIfam" id="TIGR00254">
    <property type="entry name" value="GGDEF"/>
    <property type="match status" value="1"/>
</dbReference>
<keyword evidence="14" id="KW-0135">Cellulose biosynthesis</keyword>
<evidence type="ECO:0000256" key="4">
    <source>
        <dbReference type="ARBA" id="ARBA00005186"/>
    </source>
</evidence>
<reference evidence="23 24" key="1">
    <citation type="journal article" date="2015" name="Appl. Environ. Microbiol.">
        <title>The Enterobacterium Trabulsiella odontotermitis Presents Novel Adaptations Related to Its Association with Fungus-Growing Termites.</title>
        <authorList>
            <person name="Sapountzis P."/>
            <person name="Gruntjes T."/>
            <person name="Otani S."/>
            <person name="Estevez J."/>
            <person name="da Costa R.R."/>
            <person name="Plunkett G.3rd."/>
            <person name="Perna N.T."/>
            <person name="Poulsen M."/>
        </authorList>
    </citation>
    <scope>NUCLEOTIDE SEQUENCE [LARGE SCALE GENOMIC DNA]</scope>
    <source>
        <strain evidence="23 24">12</strain>
    </source>
</reference>
<evidence type="ECO:0000313" key="23">
    <source>
        <dbReference type="EMBL" id="KNC94783.1"/>
    </source>
</evidence>
<dbReference type="UniPathway" id="UPA00694"/>
<evidence type="ECO:0000256" key="6">
    <source>
        <dbReference type="ARBA" id="ARBA00012528"/>
    </source>
</evidence>
<evidence type="ECO:0000256" key="21">
    <source>
        <dbReference type="SAM" id="Phobius"/>
    </source>
</evidence>
<keyword evidence="13" id="KW-0460">Magnesium</keyword>
<keyword evidence="7" id="KW-1003">Cell membrane</keyword>
<evidence type="ECO:0000256" key="17">
    <source>
        <dbReference type="ARBA" id="ARBA00023136"/>
    </source>
</evidence>